<dbReference type="RefSeq" id="WP_240717066.1">
    <property type="nucleotide sequence ID" value="NZ_JAKVTW010000002.1"/>
</dbReference>
<proteinExistence type="predicted"/>
<keyword evidence="2" id="KW-1185">Reference proteome</keyword>
<reference evidence="1 2" key="1">
    <citation type="submission" date="2022-03" db="EMBL/GenBank/DDBJ databases">
        <title>Genomic signatures underlying metal tolerance in selected Arctic bacterial isolates.</title>
        <authorList>
            <person name="Thomas F.A."/>
            <person name="Venkatachalam S."/>
            <person name="Krishnan K.P."/>
        </authorList>
    </citation>
    <scope>NUCLEOTIDE SEQUENCE [LARGE SCALE GENOMIC DNA]</scope>
    <source>
        <strain evidence="1 2">HM116</strain>
    </source>
</reference>
<accession>A0ABS9S3S9</accession>
<protein>
    <submittedName>
        <fullName evidence="1">Uncharacterized protein</fullName>
    </submittedName>
</protein>
<comment type="caution">
    <text evidence="1">The sequence shown here is derived from an EMBL/GenBank/DDBJ whole genome shotgun (WGS) entry which is preliminary data.</text>
</comment>
<organism evidence="1 2">
    <name type="scientific">Vreelandella neptunia</name>
    <dbReference type="NCBI Taxonomy" id="115551"/>
    <lineage>
        <taxon>Bacteria</taxon>
        <taxon>Pseudomonadati</taxon>
        <taxon>Pseudomonadota</taxon>
        <taxon>Gammaproteobacteria</taxon>
        <taxon>Oceanospirillales</taxon>
        <taxon>Halomonadaceae</taxon>
        <taxon>Vreelandella</taxon>
    </lineage>
</organism>
<name>A0ABS9S3S9_9GAMM</name>
<evidence type="ECO:0000313" key="1">
    <source>
        <dbReference type="EMBL" id="MCH4810778.1"/>
    </source>
</evidence>
<gene>
    <name evidence="1" type="ORF">MLE19_05490</name>
</gene>
<evidence type="ECO:0000313" key="2">
    <source>
        <dbReference type="Proteomes" id="UP001320609"/>
    </source>
</evidence>
<sequence length="582" mass="63289">MQNLVSLPSIPQMGVNPLSNPARSVKVTTMAVVESVEALVQLSGVKMAMVVGHNEGSTKGGGNFIYQPEGPGLRIGGWIFQPGQTVTPYHFGALESGWDQDSGDALQKFFDFCATPDSRDYSIYGGGSFGTSIPLVAEGLNHVYGFDLAIQALASMDDVLTAKNCRSSVWMGKIIIRVSQHRTLSRRTGVNGFRIDDSRAAKFCDFSVSAGSGWAVYFGAGNNNMSTVGNVSAVDMGASTRDSREHKVVSIDYQNDERNTLWQSTTITLSPSSVFPSDAHQMERAFWVSAAGEPYKIRSFNRENHTITVYPMVPDAEQLLEEHQLVYGGGVCCYSGGHTAKGRIGHVYPMRSGIGLWLTGQSSANVDGYTGQFNGIDIALGANPENAFGGSFISSVYFEAARVADLVFVNQVSSFSYGSLFGSSASLDTDKWWSLGYKRTNTPPRQGGLQRFPIAFMNDGTLWEPGGGRELSYDNARYVASASSPTSYHAQPTRNTTEIYLTANREVERFRGVSPIVFHLYGQRGANGSYHRAMPVTCEEGYTINGKEGPLLIENRNAPVTLYALLESGNNWIVTLSEHQIL</sequence>
<dbReference type="EMBL" id="JAKVTW010000002">
    <property type="protein sequence ID" value="MCH4810778.1"/>
    <property type="molecule type" value="Genomic_DNA"/>
</dbReference>
<dbReference type="Proteomes" id="UP001320609">
    <property type="component" value="Unassembled WGS sequence"/>
</dbReference>